<dbReference type="eggNOG" id="ENOG502S21J">
    <property type="taxonomic scope" value="Eukaryota"/>
</dbReference>
<dbReference type="Proteomes" id="UP000017836">
    <property type="component" value="Unassembled WGS sequence"/>
</dbReference>
<sequence>MANSERKRCREEEEGEPTGSPKRACFSDILSLLEADEDEPTEDLLSPVIHTLQQELSSSPEPAPEPNPIPLSAPSPFILEEDEEEGKVMRYLLEASDDELGIPPSPPLHQELERQEKEESLESEEKEGVERGWTRCYDGLWEIEDETANYYTLLESQLCVVD</sequence>
<dbReference type="Gramene" id="ERM94410">
    <property type="protein sequence ID" value="ERM94410"/>
    <property type="gene ID" value="AMTR_s00010p00255510"/>
</dbReference>
<dbReference type="KEGG" id="atr:18422440"/>
<keyword evidence="3" id="KW-1185">Reference proteome</keyword>
<dbReference type="OrthoDB" id="1932997at2759"/>
<feature type="compositionally biased region" description="Pro residues" evidence="1">
    <location>
        <begin position="61"/>
        <end position="73"/>
    </location>
</feature>
<evidence type="ECO:0000313" key="2">
    <source>
        <dbReference type="EMBL" id="ERM94410.1"/>
    </source>
</evidence>
<feature type="compositionally biased region" description="Basic and acidic residues" evidence="1">
    <location>
        <begin position="110"/>
        <end position="120"/>
    </location>
</feature>
<feature type="region of interest" description="Disordered" evidence="1">
    <location>
        <begin position="98"/>
        <end position="129"/>
    </location>
</feature>
<name>W1NGW4_AMBTC</name>
<dbReference type="PANTHER" id="PTHR34539:SF3">
    <property type="entry name" value="NAC DOMAIN-CONTAINING PROTEIN"/>
    <property type="match status" value="1"/>
</dbReference>
<protein>
    <submittedName>
        <fullName evidence="2">Uncharacterized protein</fullName>
    </submittedName>
</protein>
<organism evidence="2 3">
    <name type="scientific">Amborella trichopoda</name>
    <dbReference type="NCBI Taxonomy" id="13333"/>
    <lineage>
        <taxon>Eukaryota</taxon>
        <taxon>Viridiplantae</taxon>
        <taxon>Streptophyta</taxon>
        <taxon>Embryophyta</taxon>
        <taxon>Tracheophyta</taxon>
        <taxon>Spermatophyta</taxon>
        <taxon>Magnoliopsida</taxon>
        <taxon>Amborellales</taxon>
        <taxon>Amborellaceae</taxon>
        <taxon>Amborella</taxon>
    </lineage>
</organism>
<reference evidence="3" key="1">
    <citation type="journal article" date="2013" name="Science">
        <title>The Amborella genome and the evolution of flowering plants.</title>
        <authorList>
            <consortium name="Amborella Genome Project"/>
        </authorList>
    </citation>
    <scope>NUCLEOTIDE SEQUENCE [LARGE SCALE GENOMIC DNA]</scope>
</reference>
<dbReference type="STRING" id="13333.W1NGW4"/>
<dbReference type="EMBL" id="KI397513">
    <property type="protein sequence ID" value="ERM94410.1"/>
    <property type="molecule type" value="Genomic_DNA"/>
</dbReference>
<dbReference type="PANTHER" id="PTHR34539">
    <property type="entry name" value="T6J4.11 PROTEIN"/>
    <property type="match status" value="1"/>
</dbReference>
<accession>W1NGW4</accession>
<dbReference type="HOGENOM" id="CLU_090228_0_0_1"/>
<proteinExistence type="predicted"/>
<dbReference type="OMA" id="ADQKNPR"/>
<evidence type="ECO:0000256" key="1">
    <source>
        <dbReference type="SAM" id="MobiDB-lite"/>
    </source>
</evidence>
<feature type="compositionally biased region" description="Basic and acidic residues" evidence="1">
    <location>
        <begin position="1"/>
        <end position="11"/>
    </location>
</feature>
<evidence type="ECO:0000313" key="3">
    <source>
        <dbReference type="Proteomes" id="UP000017836"/>
    </source>
</evidence>
<gene>
    <name evidence="2" type="ORF">AMTR_s00010p00255510</name>
</gene>
<feature type="region of interest" description="Disordered" evidence="1">
    <location>
        <begin position="35"/>
        <end position="75"/>
    </location>
</feature>
<dbReference type="AlphaFoldDB" id="W1NGW4"/>
<feature type="region of interest" description="Disordered" evidence="1">
    <location>
        <begin position="1"/>
        <end position="23"/>
    </location>
</feature>